<name>A0A383EK39_9ZZZZ</name>
<organism evidence="2">
    <name type="scientific">marine metagenome</name>
    <dbReference type="NCBI Taxonomy" id="408172"/>
    <lineage>
        <taxon>unclassified sequences</taxon>
        <taxon>metagenomes</taxon>
        <taxon>ecological metagenomes</taxon>
    </lineage>
</organism>
<evidence type="ECO:0000256" key="1">
    <source>
        <dbReference type="SAM" id="Phobius"/>
    </source>
</evidence>
<protein>
    <submittedName>
        <fullName evidence="2">Uncharacterized protein</fullName>
    </submittedName>
</protein>
<proteinExistence type="predicted"/>
<accession>A0A383EK39</accession>
<dbReference type="AlphaFoldDB" id="A0A383EK39"/>
<keyword evidence="1" id="KW-0472">Membrane</keyword>
<reference evidence="2" key="1">
    <citation type="submission" date="2018-05" db="EMBL/GenBank/DDBJ databases">
        <authorList>
            <person name="Lanie J.A."/>
            <person name="Ng W.-L."/>
            <person name="Kazmierczak K.M."/>
            <person name="Andrzejewski T.M."/>
            <person name="Davidsen T.M."/>
            <person name="Wayne K.J."/>
            <person name="Tettelin H."/>
            <person name="Glass J.I."/>
            <person name="Rusch D."/>
            <person name="Podicherti R."/>
            <person name="Tsui H.-C.T."/>
            <person name="Winkler M.E."/>
        </authorList>
    </citation>
    <scope>NUCLEOTIDE SEQUENCE</scope>
</reference>
<evidence type="ECO:0000313" key="2">
    <source>
        <dbReference type="EMBL" id="SVE56690.1"/>
    </source>
</evidence>
<feature type="transmembrane region" description="Helical" evidence="1">
    <location>
        <begin position="141"/>
        <end position="164"/>
    </location>
</feature>
<feature type="non-terminal residue" evidence="2">
    <location>
        <position position="210"/>
    </location>
</feature>
<keyword evidence="1" id="KW-0812">Transmembrane</keyword>
<dbReference type="EMBL" id="UINC01226275">
    <property type="protein sequence ID" value="SVE56690.1"/>
    <property type="molecule type" value="Genomic_DNA"/>
</dbReference>
<keyword evidence="1" id="KW-1133">Transmembrane helix</keyword>
<gene>
    <name evidence="2" type="ORF">METZ01_LOCUS509544</name>
</gene>
<sequence>MNIKTQNEIQQLVRRILGEEAEGFIQSNIENYELREAERTLLSVGIDPDELFEQTVEDIRLTERLIDNGIDPPRKLDRLSEAEFSALDDRQLETYLTAYGIDVPAMINELESKIQEKKPWYSLQWPQKWRPLEKLWLHQHAFAATLAFCLIAVGGGAGLTVVSLRDTTMDITPSQNIVQVAPTKPDVEVVAEKPQPVAVATNSLAQAIPT</sequence>